<proteinExistence type="predicted"/>
<reference evidence="1" key="1">
    <citation type="submission" date="2022-03" db="EMBL/GenBank/DDBJ databases">
        <title>Interactions between chemoautotrophic and heterotrophic bacteria.</title>
        <authorList>
            <person name="Santoro A."/>
        </authorList>
    </citation>
    <scope>NUCLEOTIDE SEQUENCE</scope>
    <source>
        <strain evidence="1">Nb-106</strain>
    </source>
</reference>
<gene>
    <name evidence="1" type="ORF">J2S34_003367</name>
</gene>
<protein>
    <submittedName>
        <fullName evidence="1">Uncharacterized protein</fullName>
    </submittedName>
</protein>
<accession>A0ACC6AND2</accession>
<evidence type="ECO:0000313" key="1">
    <source>
        <dbReference type="EMBL" id="MCP2000919.1"/>
    </source>
</evidence>
<dbReference type="Proteomes" id="UP001205486">
    <property type="component" value="Unassembled WGS sequence"/>
</dbReference>
<name>A0ACC6AND2_NITWI</name>
<comment type="caution">
    <text evidence="1">The sequence shown here is derived from an EMBL/GenBank/DDBJ whole genome shotgun (WGS) entry which is preliminary data.</text>
</comment>
<evidence type="ECO:0000313" key="2">
    <source>
        <dbReference type="Proteomes" id="UP001205486"/>
    </source>
</evidence>
<dbReference type="EMBL" id="JALJZS010000002">
    <property type="protein sequence ID" value="MCP2000919.1"/>
    <property type="molecule type" value="Genomic_DNA"/>
</dbReference>
<sequence>MRPGRGASGAPRREFILVAIADQDAAVRAVKETLPDAEVKVDSEATPELIAEYQVIDGEMVVLAD</sequence>
<organism evidence="1 2">
    <name type="scientific">Nitrobacter winogradskyi</name>
    <name type="common">Nitrobacter agilis</name>
    <dbReference type="NCBI Taxonomy" id="913"/>
    <lineage>
        <taxon>Bacteria</taxon>
        <taxon>Pseudomonadati</taxon>
        <taxon>Pseudomonadota</taxon>
        <taxon>Alphaproteobacteria</taxon>
        <taxon>Hyphomicrobiales</taxon>
        <taxon>Nitrobacteraceae</taxon>
        <taxon>Nitrobacter</taxon>
    </lineage>
</organism>
<keyword evidence="2" id="KW-1185">Reference proteome</keyword>